<organism evidence="2 3">
    <name type="scientific">Shewanella surugensis</name>
    <dbReference type="NCBI Taxonomy" id="212020"/>
    <lineage>
        <taxon>Bacteria</taxon>
        <taxon>Pseudomonadati</taxon>
        <taxon>Pseudomonadota</taxon>
        <taxon>Gammaproteobacteria</taxon>
        <taxon>Alteromonadales</taxon>
        <taxon>Shewanellaceae</taxon>
        <taxon>Shewanella</taxon>
    </lineage>
</organism>
<dbReference type="InterPro" id="IPR045865">
    <property type="entry name" value="ACT-like_dom_sf"/>
</dbReference>
<dbReference type="InterPro" id="IPR016867">
    <property type="entry name" value="GcvR"/>
</dbReference>
<dbReference type="Proteomes" id="UP001203423">
    <property type="component" value="Unassembled WGS sequence"/>
</dbReference>
<dbReference type="PANTHER" id="PTHR34875">
    <property type="entry name" value="UPF0237 PROTEIN MJ1558"/>
    <property type="match status" value="1"/>
</dbReference>
<proteinExistence type="predicted"/>
<reference evidence="2 3" key="1">
    <citation type="submission" date="2022-01" db="EMBL/GenBank/DDBJ databases">
        <title>Whole genome-based taxonomy of the Shewanellaceae.</title>
        <authorList>
            <person name="Martin-Rodriguez A.J."/>
        </authorList>
    </citation>
    <scope>NUCLEOTIDE SEQUENCE [LARGE SCALE GENOMIC DNA]</scope>
    <source>
        <strain evidence="2 3">DSM 17177</strain>
    </source>
</reference>
<protein>
    <recommendedName>
        <fullName evidence="1">Glycine cleavage system transcriptional repressor</fullName>
    </recommendedName>
</protein>
<comment type="caution">
    <text evidence="2">The sequence shown here is derived from an EMBL/GenBank/DDBJ whole genome shotgun (WGS) entry which is preliminary data.</text>
</comment>
<name>A0ABT0LGY1_9GAMM</name>
<keyword evidence="1" id="KW-0963">Cytoplasm</keyword>
<keyword evidence="1" id="KW-0678">Repressor</keyword>
<evidence type="ECO:0000313" key="3">
    <source>
        <dbReference type="Proteomes" id="UP001203423"/>
    </source>
</evidence>
<evidence type="ECO:0000256" key="1">
    <source>
        <dbReference type="PIRNR" id="PIRNR028103"/>
    </source>
</evidence>
<dbReference type="PANTHER" id="PTHR34875:SF5">
    <property type="entry name" value="GLYCINE CLEAVAGE SYSTEM TRANSCRIPTIONAL REPRESSOR"/>
    <property type="match status" value="1"/>
</dbReference>
<dbReference type="InterPro" id="IPR050990">
    <property type="entry name" value="UPF0237/GcvR_regulator"/>
</dbReference>
<gene>
    <name evidence="2" type="ORF">L2764_21375</name>
</gene>
<dbReference type="Pfam" id="PF13740">
    <property type="entry name" value="ACT_6"/>
    <property type="match status" value="1"/>
</dbReference>
<dbReference type="PIRSF" id="PIRSF028103">
    <property type="entry name" value="GcvR"/>
    <property type="match status" value="1"/>
</dbReference>
<evidence type="ECO:0000313" key="2">
    <source>
        <dbReference type="EMBL" id="MCL1126956.1"/>
    </source>
</evidence>
<accession>A0ABT0LGY1</accession>
<dbReference type="EMBL" id="JAKIKS010000118">
    <property type="protein sequence ID" value="MCL1126956.1"/>
    <property type="molecule type" value="Genomic_DNA"/>
</dbReference>
<dbReference type="RefSeq" id="WP_248942365.1">
    <property type="nucleotide sequence ID" value="NZ_JAKIKS010000118.1"/>
</dbReference>
<keyword evidence="3" id="KW-1185">Reference proteome</keyword>
<comment type="subcellular location">
    <subcellularLocation>
        <location evidence="1">Cytoplasm</location>
    </subcellularLocation>
</comment>
<keyword evidence="1" id="KW-0804">Transcription</keyword>
<sequence>MSNHLVVTSMGSDRSGIVSKFARLASDCDCDIVDSRMALFGNEFTLIMMLSGSWSAISKMETLLPELSVTLEMMTVMKRTSKHTAPHYPSRLEVTFNGVDQRGTMQKITQFLADQSLDLAAVRSYSEEQAGSPIQHVFLSINVPETATVDTLEVNINQLAHELSLQCTIQRMQDVSTQDLISQ</sequence>
<dbReference type="SUPFAM" id="SSF55021">
    <property type="entry name" value="ACT-like"/>
    <property type="match status" value="2"/>
</dbReference>
<dbReference type="Gene3D" id="3.30.70.260">
    <property type="match status" value="2"/>
</dbReference>